<dbReference type="PANTHER" id="PTHR11177:SF332">
    <property type="entry name" value="CHITINASE"/>
    <property type="match status" value="1"/>
</dbReference>
<dbReference type="Pfam" id="PF00704">
    <property type="entry name" value="Glyco_hydro_18"/>
    <property type="match status" value="1"/>
</dbReference>
<dbReference type="Gene3D" id="3.10.50.10">
    <property type="match status" value="1"/>
</dbReference>
<protein>
    <recommendedName>
        <fullName evidence="2">GH18 domain-containing protein</fullName>
    </recommendedName>
</protein>
<reference evidence="3" key="2">
    <citation type="submission" date="2025-09" db="UniProtKB">
        <authorList>
            <consortium name="Ensembl"/>
        </authorList>
    </citation>
    <scope>IDENTIFICATION</scope>
</reference>
<dbReference type="PANTHER" id="PTHR11177">
    <property type="entry name" value="CHITINASE"/>
    <property type="match status" value="1"/>
</dbReference>
<dbReference type="GO" id="GO:0005975">
    <property type="term" value="P:carbohydrate metabolic process"/>
    <property type="evidence" value="ECO:0007669"/>
    <property type="project" value="InterPro"/>
</dbReference>
<dbReference type="InterPro" id="IPR017853">
    <property type="entry name" value="GH"/>
</dbReference>
<proteinExistence type="predicted"/>
<dbReference type="AlphaFoldDB" id="A0A3Q4B4R5"/>
<dbReference type="Gene3D" id="3.20.20.80">
    <property type="entry name" value="Glycosidases"/>
    <property type="match status" value="1"/>
</dbReference>
<dbReference type="SUPFAM" id="SSF54556">
    <property type="entry name" value="Chitinase insertion domain"/>
    <property type="match status" value="1"/>
</dbReference>
<evidence type="ECO:0000259" key="2">
    <source>
        <dbReference type="PROSITE" id="PS51910"/>
    </source>
</evidence>
<dbReference type="SMART" id="SM00636">
    <property type="entry name" value="Glyco_18"/>
    <property type="match status" value="1"/>
</dbReference>
<feature type="domain" description="GH18" evidence="2">
    <location>
        <begin position="109"/>
        <end position="331"/>
    </location>
</feature>
<dbReference type="STRING" id="94237.ENSMMOP00000012545"/>
<evidence type="ECO:0000256" key="1">
    <source>
        <dbReference type="ARBA" id="ARBA00023157"/>
    </source>
</evidence>
<reference evidence="3" key="1">
    <citation type="submission" date="2025-08" db="UniProtKB">
        <authorList>
            <consortium name="Ensembl"/>
        </authorList>
    </citation>
    <scope>IDENTIFICATION</scope>
</reference>
<dbReference type="Proteomes" id="UP000261620">
    <property type="component" value="Unplaced"/>
</dbReference>
<dbReference type="Ensembl" id="ENSMMOT00000012750.1">
    <property type="protein sequence ID" value="ENSMMOP00000012545.1"/>
    <property type="gene ID" value="ENSMMOG00000009650.1"/>
</dbReference>
<dbReference type="InterPro" id="IPR001223">
    <property type="entry name" value="Glyco_hydro18_cat"/>
</dbReference>
<keyword evidence="4" id="KW-1185">Reference proteome</keyword>
<dbReference type="GO" id="GO:0005576">
    <property type="term" value="C:extracellular region"/>
    <property type="evidence" value="ECO:0007669"/>
    <property type="project" value="TreeGrafter"/>
</dbReference>
<dbReference type="InterPro" id="IPR050314">
    <property type="entry name" value="Glycosyl_Hydrlase_18"/>
</dbReference>
<dbReference type="GO" id="GO:0008061">
    <property type="term" value="F:chitin binding"/>
    <property type="evidence" value="ECO:0007669"/>
    <property type="project" value="InterPro"/>
</dbReference>
<dbReference type="InterPro" id="IPR011583">
    <property type="entry name" value="Chitinase_II/V-like_cat"/>
</dbReference>
<dbReference type="PROSITE" id="PS51910">
    <property type="entry name" value="GH18_2"/>
    <property type="match status" value="1"/>
</dbReference>
<accession>A0A3Q4B4R5</accession>
<dbReference type="SUPFAM" id="SSF51445">
    <property type="entry name" value="(Trans)glycosidases"/>
    <property type="match status" value="1"/>
</dbReference>
<organism evidence="3 4">
    <name type="scientific">Mola mola</name>
    <name type="common">Ocean sunfish</name>
    <name type="synonym">Tetraodon mola</name>
    <dbReference type="NCBI Taxonomy" id="94237"/>
    <lineage>
        <taxon>Eukaryota</taxon>
        <taxon>Metazoa</taxon>
        <taxon>Chordata</taxon>
        <taxon>Craniata</taxon>
        <taxon>Vertebrata</taxon>
        <taxon>Euteleostomi</taxon>
        <taxon>Actinopterygii</taxon>
        <taxon>Neopterygii</taxon>
        <taxon>Teleostei</taxon>
        <taxon>Neoteleostei</taxon>
        <taxon>Acanthomorphata</taxon>
        <taxon>Eupercaria</taxon>
        <taxon>Tetraodontiformes</taxon>
        <taxon>Molidae</taxon>
        <taxon>Mola</taxon>
    </lineage>
</organism>
<evidence type="ECO:0000313" key="3">
    <source>
        <dbReference type="Ensembl" id="ENSMMOP00000012545.1"/>
    </source>
</evidence>
<evidence type="ECO:0000313" key="4">
    <source>
        <dbReference type="Proteomes" id="UP000261620"/>
    </source>
</evidence>
<dbReference type="InterPro" id="IPR029070">
    <property type="entry name" value="Chitinase_insertion_sf"/>
</dbReference>
<dbReference type="FunFam" id="3.10.50.10:FF:000001">
    <property type="entry name" value="Chitinase 3-like 1"/>
    <property type="match status" value="1"/>
</dbReference>
<sequence length="382" mass="42895">MLLANLQAALIFFGNFIPKTNFLLLFLFVFWAFCSLCKSLRIGFANNCEQVKLVSLPLPCCPASASSRKQVCHMTNQAQYCTVEWNDEQSSIKLSDFKELMWFWIIFPEELSKAFEDDARDNRKTQLLLSVNVDGILFTIERAYEANKISLLDFINVTTYDIHEHCESITGHNSPLYCSSVNKGSHVHHIILSVSYWLGLGAPAEKLLLGFPTYGRTYHLNSGVTGLGAPTNGPADAGPYTLTAGVWICDFIQTTTVEWLSEQEVPYATDGSLWLGYDDMLSYSSKVQWMTANNLGGVHVWTLDMDDFGGTFCSAGDYPLVNHLRTSMGFPQSPPPPPPLVDFCHGHREGLYENPTIFFVHRSCGSSYLHNCKRTLCYYHLA</sequence>
<keyword evidence="1" id="KW-1015">Disulfide bond</keyword>
<name>A0A3Q4B4R5_MOLML</name>